<evidence type="ECO:0000256" key="1">
    <source>
        <dbReference type="SAM" id="Coils"/>
    </source>
</evidence>
<dbReference type="Proteomes" id="UP001500866">
    <property type="component" value="Unassembled WGS sequence"/>
</dbReference>
<name>A0ABN1G7X4_9BACI</name>
<feature type="coiled-coil region" evidence="1">
    <location>
        <begin position="3"/>
        <end position="54"/>
    </location>
</feature>
<sequence length="60" mass="7047">MTKKEIEEELMDLKSDYIRIQGDLEKATSFGVNTSKGEQQLIEMEARMKELNRKLDEVKK</sequence>
<accession>A0ABN1G7X4</accession>
<dbReference type="InterPro" id="IPR048062">
    <property type="entry name" value="SE1832-like"/>
</dbReference>
<protein>
    <submittedName>
        <fullName evidence="2">Uncharacterized protein</fullName>
    </submittedName>
</protein>
<dbReference type="EMBL" id="BAAADS010000016">
    <property type="protein sequence ID" value="GAA0605828.1"/>
    <property type="molecule type" value="Genomic_DNA"/>
</dbReference>
<dbReference type="NCBIfam" id="NF040877">
    <property type="entry name" value="SE1832_fam"/>
    <property type="match status" value="1"/>
</dbReference>
<comment type="caution">
    <text evidence="2">The sequence shown here is derived from an EMBL/GenBank/DDBJ whole genome shotgun (WGS) entry which is preliminary data.</text>
</comment>
<keyword evidence="1" id="KW-0175">Coiled coil</keyword>
<reference evidence="2 3" key="1">
    <citation type="journal article" date="2019" name="Int. J. Syst. Evol. Microbiol.">
        <title>The Global Catalogue of Microorganisms (GCM) 10K type strain sequencing project: providing services to taxonomists for standard genome sequencing and annotation.</title>
        <authorList>
            <consortium name="The Broad Institute Genomics Platform"/>
            <consortium name="The Broad Institute Genome Sequencing Center for Infectious Disease"/>
            <person name="Wu L."/>
            <person name="Ma J."/>
        </authorList>
    </citation>
    <scope>NUCLEOTIDE SEQUENCE [LARGE SCALE GENOMIC DNA]</scope>
    <source>
        <strain evidence="2 3">JCM 15395</strain>
    </source>
</reference>
<organism evidence="2 3">
    <name type="scientific">Virgibacillus siamensis</name>
    <dbReference type="NCBI Taxonomy" id="480071"/>
    <lineage>
        <taxon>Bacteria</taxon>
        <taxon>Bacillati</taxon>
        <taxon>Bacillota</taxon>
        <taxon>Bacilli</taxon>
        <taxon>Bacillales</taxon>
        <taxon>Bacillaceae</taxon>
        <taxon>Virgibacillus</taxon>
    </lineage>
</organism>
<evidence type="ECO:0000313" key="3">
    <source>
        <dbReference type="Proteomes" id="UP001500866"/>
    </source>
</evidence>
<keyword evidence="3" id="KW-1185">Reference proteome</keyword>
<gene>
    <name evidence="2" type="ORF">GCM10009001_23870</name>
</gene>
<proteinExistence type="predicted"/>
<dbReference type="RefSeq" id="WP_343813323.1">
    <property type="nucleotide sequence ID" value="NZ_BAAADS010000016.1"/>
</dbReference>
<evidence type="ECO:0000313" key="2">
    <source>
        <dbReference type="EMBL" id="GAA0605828.1"/>
    </source>
</evidence>